<dbReference type="EMBL" id="JAAOAM010000267">
    <property type="protein sequence ID" value="KAF5535856.1"/>
    <property type="molecule type" value="Genomic_DNA"/>
</dbReference>
<sequence length="715" mass="79245">MPTQPLRPLQPAQSAADYDSSPGPSLSSSAWGMRARKAGLVPACEDCRRRKKKVDHISLCDRARPTCANCAERGLECEYIHRPGQTASPLQLERLTQVIKEPGALSGLCKTLPYHDVLELLHMLRDMPADATPHAPTEASPSTLTSSPLPLPFSLSASSPSLWSHFPLLSQHSMIGSLLPPASCSLELELMVRHPIAYPVLLPLSPRSLPLDELLVPRRLGESLGVPPVHQLADSSHHRASPDISMTQDAAASTDSWERLSNLTESHMDLLNQVDISLWTTLPIPNQVAVQAIALYLNNDYPVLPLFDADLFLRDLVHNQPYFCSSFLITALLAWACQAYTPVYAEAAHYSSACFVDAQTQWSKYGDRESITLSSVSALQLLCMTAVTYGKDELAFEYLHEGLRVAQSMGLLNLAPGTEVEDAWFSGYTEWMRAASYTAWGAFNWISLFSLHHQKSEVEFPPRLFMPGDIDVETAGVDNKQVMPHPSVEAFRASSSLWTIFLVVTKAYYGKDTHILFDQHNALVFAEGVYQQLLVWADKLPITLVRCPDQASPMLVYHASIRQMKRLLLSYRLEFDLQAASFLWQTCIIYVANATIRDTEGSPDEVLFFAHLCLAGLEELFLSFRVFGCVEKAILGMAFRQGVLGREELLRHRSVLDAIGQRYIADGGDQIMDGITASWMVDLDLATTDPDGAKGGTLAQQFDRACESCSEMNEL</sequence>
<dbReference type="InterPro" id="IPR036864">
    <property type="entry name" value="Zn2-C6_fun-type_DNA-bd_sf"/>
</dbReference>
<dbReference type="PROSITE" id="PS50048">
    <property type="entry name" value="ZN2_CY6_FUNGAL_2"/>
    <property type="match status" value="1"/>
</dbReference>
<dbReference type="PANTHER" id="PTHR47256">
    <property type="entry name" value="ZN(II)2CYS6 TRANSCRIPTION FACTOR (EUROFUNG)-RELATED"/>
    <property type="match status" value="1"/>
</dbReference>
<keyword evidence="1" id="KW-0539">Nucleus</keyword>
<accession>A0A8H5IFI9</accession>
<dbReference type="PANTHER" id="PTHR47256:SF1">
    <property type="entry name" value="ZN(II)2CYS6 TRANSCRIPTION FACTOR (EUROFUNG)"/>
    <property type="match status" value="1"/>
</dbReference>
<dbReference type="GO" id="GO:0000981">
    <property type="term" value="F:DNA-binding transcription factor activity, RNA polymerase II-specific"/>
    <property type="evidence" value="ECO:0007669"/>
    <property type="project" value="InterPro"/>
</dbReference>
<evidence type="ECO:0000259" key="3">
    <source>
        <dbReference type="PROSITE" id="PS50048"/>
    </source>
</evidence>
<evidence type="ECO:0000256" key="2">
    <source>
        <dbReference type="SAM" id="MobiDB-lite"/>
    </source>
</evidence>
<comment type="caution">
    <text evidence="4">The sequence shown here is derived from an EMBL/GenBank/DDBJ whole genome shotgun (WGS) entry which is preliminary data.</text>
</comment>
<feature type="domain" description="Zn(2)-C6 fungal-type" evidence="3">
    <location>
        <begin position="43"/>
        <end position="79"/>
    </location>
</feature>
<keyword evidence="5" id="KW-1185">Reference proteome</keyword>
<dbReference type="GO" id="GO:0008270">
    <property type="term" value="F:zinc ion binding"/>
    <property type="evidence" value="ECO:0007669"/>
    <property type="project" value="InterPro"/>
</dbReference>
<dbReference type="Pfam" id="PF00172">
    <property type="entry name" value="Zn_clus"/>
    <property type="match status" value="1"/>
</dbReference>
<dbReference type="InterPro" id="IPR053187">
    <property type="entry name" value="Notoamide_regulator"/>
</dbReference>
<feature type="compositionally biased region" description="Low complexity" evidence="2">
    <location>
        <begin position="20"/>
        <end position="29"/>
    </location>
</feature>
<reference evidence="4 5" key="1">
    <citation type="submission" date="2020-05" db="EMBL/GenBank/DDBJ databases">
        <title>Identification and distribution of gene clusters putatively required for synthesis of sphingolipid metabolism inhibitors in phylogenetically diverse species of the filamentous fungus Fusarium.</title>
        <authorList>
            <person name="Kim H.-S."/>
            <person name="Busman M."/>
            <person name="Brown D.W."/>
            <person name="Divon H."/>
            <person name="Uhlig S."/>
            <person name="Proctor R.H."/>
        </authorList>
    </citation>
    <scope>NUCLEOTIDE SEQUENCE [LARGE SCALE GENOMIC DNA]</scope>
    <source>
        <strain evidence="4 5">NRRL 53147</strain>
    </source>
</reference>
<dbReference type="CDD" id="cd00067">
    <property type="entry name" value="GAL4"/>
    <property type="match status" value="1"/>
</dbReference>
<name>A0A8H5IFI9_9HYPO</name>
<dbReference type="CDD" id="cd12148">
    <property type="entry name" value="fungal_TF_MHR"/>
    <property type="match status" value="1"/>
</dbReference>
<evidence type="ECO:0000256" key="1">
    <source>
        <dbReference type="ARBA" id="ARBA00023242"/>
    </source>
</evidence>
<evidence type="ECO:0000313" key="4">
    <source>
        <dbReference type="EMBL" id="KAF5535856.1"/>
    </source>
</evidence>
<dbReference type="SUPFAM" id="SSF57701">
    <property type="entry name" value="Zn2/Cys6 DNA-binding domain"/>
    <property type="match status" value="1"/>
</dbReference>
<protein>
    <submittedName>
        <fullName evidence="4">Nitrate assimilation regulatory nirA</fullName>
    </submittedName>
</protein>
<dbReference type="Gene3D" id="4.10.240.10">
    <property type="entry name" value="Zn(2)-C6 fungal-type DNA-binding domain"/>
    <property type="match status" value="1"/>
</dbReference>
<dbReference type="InterPro" id="IPR001138">
    <property type="entry name" value="Zn2Cys6_DnaBD"/>
</dbReference>
<dbReference type="AlphaFoldDB" id="A0A8H5IFI9"/>
<proteinExistence type="predicted"/>
<feature type="region of interest" description="Disordered" evidence="2">
    <location>
        <begin position="1"/>
        <end position="31"/>
    </location>
</feature>
<dbReference type="Proteomes" id="UP000522262">
    <property type="component" value="Unassembled WGS sequence"/>
</dbReference>
<evidence type="ECO:0000313" key="5">
    <source>
        <dbReference type="Proteomes" id="UP000522262"/>
    </source>
</evidence>
<dbReference type="SMART" id="SM00066">
    <property type="entry name" value="GAL4"/>
    <property type="match status" value="1"/>
</dbReference>
<gene>
    <name evidence="4" type="ORF">FMEXI_10588</name>
</gene>
<organism evidence="4 5">
    <name type="scientific">Fusarium mexicanum</name>
    <dbReference type="NCBI Taxonomy" id="751941"/>
    <lineage>
        <taxon>Eukaryota</taxon>
        <taxon>Fungi</taxon>
        <taxon>Dikarya</taxon>
        <taxon>Ascomycota</taxon>
        <taxon>Pezizomycotina</taxon>
        <taxon>Sordariomycetes</taxon>
        <taxon>Hypocreomycetidae</taxon>
        <taxon>Hypocreales</taxon>
        <taxon>Nectriaceae</taxon>
        <taxon>Fusarium</taxon>
        <taxon>Fusarium fujikuroi species complex</taxon>
    </lineage>
</organism>